<evidence type="ECO:0000256" key="1">
    <source>
        <dbReference type="ARBA" id="ARBA00004216"/>
    </source>
</evidence>
<reference evidence="12" key="4">
    <citation type="journal article" date="2016" name="Gigascience">
        <title>De novo construction of an expanded transcriptome assembly for the western tarnished plant bug, Lygus hesperus.</title>
        <authorList>
            <person name="Tassone E.E."/>
            <person name="Geib S.M."/>
            <person name="Hall B."/>
            <person name="Fabrick J.A."/>
            <person name="Brent C.S."/>
            <person name="Hull J.J."/>
        </authorList>
    </citation>
    <scope>NUCLEOTIDE SEQUENCE</scope>
</reference>
<evidence type="ECO:0000256" key="4">
    <source>
        <dbReference type="ARBA" id="ARBA00022664"/>
    </source>
</evidence>
<evidence type="ECO:0000259" key="9">
    <source>
        <dbReference type="PROSITE" id="PS50304"/>
    </source>
</evidence>
<feature type="region of interest" description="Disordered" evidence="8">
    <location>
        <begin position="142"/>
        <end position="168"/>
    </location>
</feature>
<dbReference type="GO" id="GO:0097504">
    <property type="term" value="C:Gemini of Cajal bodies"/>
    <property type="evidence" value="ECO:0007669"/>
    <property type="project" value="UniProtKB-SubCell"/>
</dbReference>
<dbReference type="PROSITE" id="PS50304">
    <property type="entry name" value="TUDOR"/>
    <property type="match status" value="1"/>
</dbReference>
<reference evidence="10" key="2">
    <citation type="submission" date="2014-07" db="EMBL/GenBank/DDBJ databases">
        <authorList>
            <person name="Hull J."/>
        </authorList>
    </citation>
    <scope>NUCLEOTIDE SEQUENCE</scope>
</reference>
<dbReference type="InterPro" id="IPR047313">
    <property type="entry name" value="SMN_C"/>
</dbReference>
<keyword evidence="6" id="KW-0539">Nucleus</keyword>
<dbReference type="SMART" id="SM00333">
    <property type="entry name" value="TUDOR"/>
    <property type="match status" value="1"/>
</dbReference>
<evidence type="ECO:0000256" key="8">
    <source>
        <dbReference type="SAM" id="MobiDB-lite"/>
    </source>
</evidence>
<evidence type="ECO:0000313" key="11">
    <source>
        <dbReference type="EMBL" id="JAG56871.1"/>
    </source>
</evidence>
<dbReference type="EMBL" id="GBRD01008950">
    <property type="protein sequence ID" value="JAG56871.1"/>
    <property type="molecule type" value="Transcribed_RNA"/>
</dbReference>
<keyword evidence="4" id="KW-0507">mRNA processing</keyword>
<sequence>MGDPLFIRKDYTNSDDEVMEEEDIWDDSLLIQAYNKAVDMAKEKIAKKLNLENGLEASKDKSSPAKPTPKKKPNTPTKNDSSQKGSIQWSDGMPCRAVYSEDGQEYEATITHAYGRRGVADIVYVGYNNKEEVDIASLKPSKGEKARKAQEWQSRRMSSDSVHSDGKEEAGIPFPGEYAGIIPPPPPPNVMANFPKDESDALSAMLMAWYMSGYHTGYYQGLTRSTPSGSGIREGKSNTSRLNN</sequence>
<dbReference type="Gene3D" id="2.30.30.140">
    <property type="match status" value="1"/>
</dbReference>
<dbReference type="SUPFAM" id="SSF63748">
    <property type="entry name" value="Tudor/PWWP/MBT"/>
    <property type="match status" value="1"/>
</dbReference>
<proteinExistence type="inferred from homology"/>
<name>A0A0A9XKM8_LYGHE</name>
<comment type="subcellular location">
    <subcellularLocation>
        <location evidence="1">Cytoplasm</location>
        <location evidence="1">Myofibril</location>
        <location evidence="1">Sarcomere</location>
        <location evidence="1">Z line</location>
    </subcellularLocation>
    <subcellularLocation>
        <location evidence="2">Nucleus</location>
        <location evidence="2">Cajal body</location>
    </subcellularLocation>
    <subcellularLocation>
        <location evidence="7">Nucleus</location>
        <location evidence="7">Gem</location>
    </subcellularLocation>
</comment>
<comment type="similarity">
    <text evidence="3">Belongs to the SMN family.</text>
</comment>
<dbReference type="PANTHER" id="PTHR39267">
    <property type="entry name" value="SURVIVAL MOTOR NEURON-LIKE PROTEIN 1"/>
    <property type="match status" value="1"/>
</dbReference>
<evidence type="ECO:0000256" key="7">
    <source>
        <dbReference type="ARBA" id="ARBA00034695"/>
    </source>
</evidence>
<organism evidence="10">
    <name type="scientific">Lygus hesperus</name>
    <name type="common">Western plant bug</name>
    <dbReference type="NCBI Taxonomy" id="30085"/>
    <lineage>
        <taxon>Eukaryota</taxon>
        <taxon>Metazoa</taxon>
        <taxon>Ecdysozoa</taxon>
        <taxon>Arthropoda</taxon>
        <taxon>Hexapoda</taxon>
        <taxon>Insecta</taxon>
        <taxon>Pterygota</taxon>
        <taxon>Neoptera</taxon>
        <taxon>Paraneoptera</taxon>
        <taxon>Hemiptera</taxon>
        <taxon>Heteroptera</taxon>
        <taxon>Panheteroptera</taxon>
        <taxon>Cimicomorpha</taxon>
        <taxon>Miridae</taxon>
        <taxon>Mirini</taxon>
        <taxon>Lygus</taxon>
    </lineage>
</organism>
<dbReference type="GO" id="GO:0008380">
    <property type="term" value="P:RNA splicing"/>
    <property type="evidence" value="ECO:0007669"/>
    <property type="project" value="UniProtKB-KW"/>
</dbReference>
<reference evidence="11" key="3">
    <citation type="submission" date="2014-09" db="EMBL/GenBank/DDBJ databases">
        <authorList>
            <person name="Magalhaes I.L.F."/>
            <person name="Oliveira U."/>
            <person name="Santos F.R."/>
            <person name="Vidigal T.H.D.A."/>
            <person name="Brescovit A.D."/>
            <person name="Santos A.J."/>
        </authorList>
    </citation>
    <scope>NUCLEOTIDE SEQUENCE</scope>
</reference>
<feature type="region of interest" description="Disordered" evidence="8">
    <location>
        <begin position="50"/>
        <end position="92"/>
    </location>
</feature>
<dbReference type="GO" id="GO:0015030">
    <property type="term" value="C:Cajal body"/>
    <property type="evidence" value="ECO:0007669"/>
    <property type="project" value="UniProtKB-SubCell"/>
</dbReference>
<feature type="domain" description="Tudor" evidence="9">
    <location>
        <begin position="88"/>
        <end position="148"/>
    </location>
</feature>
<dbReference type="CDD" id="cd22852">
    <property type="entry name" value="SMN_C"/>
    <property type="match status" value="1"/>
</dbReference>
<dbReference type="InterPro" id="IPR040424">
    <property type="entry name" value="Smn1"/>
</dbReference>
<evidence type="ECO:0000256" key="3">
    <source>
        <dbReference type="ARBA" id="ARBA00005371"/>
    </source>
</evidence>
<reference evidence="10" key="1">
    <citation type="journal article" date="2014" name="PLoS ONE">
        <title>Transcriptome-Based Identification of ABC Transporters in the Western Tarnished Plant Bug Lygus hesperus.</title>
        <authorList>
            <person name="Hull J.J."/>
            <person name="Chaney K."/>
            <person name="Geib S.M."/>
            <person name="Fabrick J.A."/>
            <person name="Brent C.S."/>
            <person name="Walsh D."/>
            <person name="Lavine L.C."/>
        </authorList>
    </citation>
    <scope>NUCLEOTIDE SEQUENCE</scope>
</reference>
<dbReference type="Pfam" id="PF20636">
    <property type="entry name" value="SMN_G2-BD"/>
    <property type="match status" value="1"/>
</dbReference>
<feature type="region of interest" description="Disordered" evidence="8">
    <location>
        <begin position="224"/>
        <end position="244"/>
    </location>
</feature>
<evidence type="ECO:0000313" key="10">
    <source>
        <dbReference type="EMBL" id="JAG20196.1"/>
    </source>
</evidence>
<dbReference type="Pfam" id="PF20635">
    <property type="entry name" value="SMN_YG-box"/>
    <property type="match status" value="1"/>
</dbReference>
<dbReference type="Pfam" id="PF06003">
    <property type="entry name" value="SMN_Tudor"/>
    <property type="match status" value="1"/>
</dbReference>
<dbReference type="GO" id="GO:0003723">
    <property type="term" value="F:RNA binding"/>
    <property type="evidence" value="ECO:0007669"/>
    <property type="project" value="InterPro"/>
</dbReference>
<gene>
    <name evidence="10" type="primary">SMN1</name>
    <name evidence="10" type="ORF">CM83_34810</name>
    <name evidence="12" type="ORF">g.39765</name>
</gene>
<accession>A0A0A9XKM8</accession>
<keyword evidence="5" id="KW-0508">mRNA splicing</keyword>
<protein>
    <submittedName>
        <fullName evidence="10">Survival motor neuron protein</fullName>
    </submittedName>
</protein>
<evidence type="ECO:0000256" key="5">
    <source>
        <dbReference type="ARBA" id="ARBA00023187"/>
    </source>
</evidence>
<dbReference type="InterPro" id="IPR049481">
    <property type="entry name" value="SMN_G2-BD"/>
</dbReference>
<dbReference type="PANTHER" id="PTHR39267:SF1">
    <property type="entry name" value="SURVIVAL MOTOR NEURON PROTEIN"/>
    <property type="match status" value="1"/>
</dbReference>
<evidence type="ECO:0000256" key="2">
    <source>
        <dbReference type="ARBA" id="ARBA00004408"/>
    </source>
</evidence>
<evidence type="ECO:0000313" key="12">
    <source>
        <dbReference type="EMBL" id="JAQ00553.1"/>
    </source>
</evidence>
<dbReference type="InterPro" id="IPR002999">
    <property type="entry name" value="Tudor"/>
</dbReference>
<dbReference type="EMBL" id="GBHO01023408">
    <property type="protein sequence ID" value="JAG20196.1"/>
    <property type="molecule type" value="Transcribed_RNA"/>
</dbReference>
<dbReference type="AlphaFoldDB" id="A0A0A9XKM8"/>
<dbReference type="EMBL" id="GDHC01018076">
    <property type="protein sequence ID" value="JAQ00553.1"/>
    <property type="molecule type" value="Transcribed_RNA"/>
</dbReference>
<dbReference type="GO" id="GO:0006397">
    <property type="term" value="P:mRNA processing"/>
    <property type="evidence" value="ECO:0007669"/>
    <property type="project" value="UniProtKB-KW"/>
</dbReference>
<dbReference type="InterPro" id="IPR010304">
    <property type="entry name" value="SMN_Tudor"/>
</dbReference>
<dbReference type="GO" id="GO:0030018">
    <property type="term" value="C:Z disc"/>
    <property type="evidence" value="ECO:0007669"/>
    <property type="project" value="UniProtKB-SubCell"/>
</dbReference>
<evidence type="ECO:0000256" key="6">
    <source>
        <dbReference type="ARBA" id="ARBA00023242"/>
    </source>
</evidence>